<evidence type="ECO:0000313" key="3">
    <source>
        <dbReference type="Proteomes" id="UP000199628"/>
    </source>
</evidence>
<feature type="transmembrane region" description="Helical" evidence="1">
    <location>
        <begin position="12"/>
        <end position="30"/>
    </location>
</feature>
<reference evidence="3" key="1">
    <citation type="submission" date="2016-10" db="EMBL/GenBank/DDBJ databases">
        <authorList>
            <person name="Varghese N."/>
            <person name="Submissions S."/>
        </authorList>
    </citation>
    <scope>NUCLEOTIDE SEQUENCE [LARGE SCALE GENOMIC DNA]</scope>
    <source>
        <strain evidence="3">CGMCC 1.9108</strain>
    </source>
</reference>
<dbReference type="EMBL" id="FMZV01000001">
    <property type="protein sequence ID" value="SDC03625.1"/>
    <property type="molecule type" value="Genomic_DNA"/>
</dbReference>
<evidence type="ECO:0000313" key="2">
    <source>
        <dbReference type="EMBL" id="SDC03625.1"/>
    </source>
</evidence>
<dbReference type="AlphaFoldDB" id="A0A1G6IC96"/>
<keyword evidence="1" id="KW-1133">Transmembrane helix</keyword>
<keyword evidence="1" id="KW-0472">Membrane</keyword>
<dbReference type="Proteomes" id="UP000199628">
    <property type="component" value="Unassembled WGS sequence"/>
</dbReference>
<evidence type="ECO:0000256" key="1">
    <source>
        <dbReference type="SAM" id="Phobius"/>
    </source>
</evidence>
<dbReference type="RefSeq" id="WP_176827786.1">
    <property type="nucleotide sequence ID" value="NZ_FMZV01000001.1"/>
</dbReference>
<protein>
    <submittedName>
        <fullName evidence="2">Uncharacterized protein</fullName>
    </submittedName>
</protein>
<feature type="transmembrane region" description="Helical" evidence="1">
    <location>
        <begin position="74"/>
        <end position="96"/>
    </location>
</feature>
<keyword evidence="3" id="KW-1185">Reference proteome</keyword>
<name>A0A1G6IC96_9RHOB</name>
<accession>A0A1G6IC96</accession>
<gene>
    <name evidence="2" type="ORF">SAMN04488239_10173</name>
</gene>
<feature type="transmembrane region" description="Helical" evidence="1">
    <location>
        <begin position="37"/>
        <end position="59"/>
    </location>
</feature>
<proteinExistence type="predicted"/>
<keyword evidence="1" id="KW-0812">Transmembrane</keyword>
<sequence>MTNTLSDQPTAWFIAILALAACWPIAQALRHEKLHPLAAYLLFTSLLVLVSAAAFWILIRVASTVFAPGALDRTGFAVAIILLSLAPGFAAARWIVRRPQWRRMPK</sequence>
<organism evidence="2 3">
    <name type="scientific">Ruegeria marina</name>
    <dbReference type="NCBI Taxonomy" id="639004"/>
    <lineage>
        <taxon>Bacteria</taxon>
        <taxon>Pseudomonadati</taxon>
        <taxon>Pseudomonadota</taxon>
        <taxon>Alphaproteobacteria</taxon>
        <taxon>Rhodobacterales</taxon>
        <taxon>Roseobacteraceae</taxon>
        <taxon>Ruegeria</taxon>
    </lineage>
</organism>